<comment type="subcellular location">
    <subcellularLocation>
        <location evidence="1">Secreted</location>
    </subcellularLocation>
</comment>
<keyword evidence="8" id="KW-0732">Signal</keyword>
<accession>A0A0B1SGQ4</accession>
<evidence type="ECO:0000256" key="2">
    <source>
        <dbReference type="ARBA" id="ARBA00006356"/>
    </source>
</evidence>
<dbReference type="Proteomes" id="UP000053660">
    <property type="component" value="Unassembled WGS sequence"/>
</dbReference>
<feature type="signal peptide" evidence="8">
    <location>
        <begin position="1"/>
        <end position="20"/>
    </location>
</feature>
<keyword evidence="5" id="KW-0677">Repeat</keyword>
<protein>
    <submittedName>
        <fullName evidence="9">Uncharacterized protein</fullName>
    </submittedName>
</protein>
<evidence type="ECO:0000256" key="6">
    <source>
        <dbReference type="ARBA" id="ARBA00022815"/>
    </source>
</evidence>
<evidence type="ECO:0000256" key="1">
    <source>
        <dbReference type="ARBA" id="ARBA00004613"/>
    </source>
</evidence>
<proteinExistence type="inferred from homology"/>
<evidence type="ECO:0000256" key="4">
    <source>
        <dbReference type="ARBA" id="ARBA00022685"/>
    </source>
</evidence>
<keyword evidence="4" id="KW-0165">Cleavage on pair of basic residues</keyword>
<evidence type="ECO:0000313" key="9">
    <source>
        <dbReference type="EMBL" id="KHJ84089.1"/>
    </source>
</evidence>
<keyword evidence="7" id="KW-0527">Neuropeptide</keyword>
<organism evidence="9 10">
    <name type="scientific">Oesophagostomum dentatum</name>
    <name type="common">Nodular worm</name>
    <dbReference type="NCBI Taxonomy" id="61180"/>
    <lineage>
        <taxon>Eukaryota</taxon>
        <taxon>Metazoa</taxon>
        <taxon>Ecdysozoa</taxon>
        <taxon>Nematoda</taxon>
        <taxon>Chromadorea</taxon>
        <taxon>Rhabditida</taxon>
        <taxon>Rhabditina</taxon>
        <taxon>Rhabditomorpha</taxon>
        <taxon>Strongyloidea</taxon>
        <taxon>Strongylidae</taxon>
        <taxon>Oesophagostomum</taxon>
    </lineage>
</organism>
<dbReference type="OrthoDB" id="5859181at2759"/>
<evidence type="ECO:0000256" key="3">
    <source>
        <dbReference type="ARBA" id="ARBA00022525"/>
    </source>
</evidence>
<evidence type="ECO:0000313" key="10">
    <source>
        <dbReference type="Proteomes" id="UP000053660"/>
    </source>
</evidence>
<dbReference type="AlphaFoldDB" id="A0A0B1SGQ4"/>
<dbReference type="GO" id="GO:0007218">
    <property type="term" value="P:neuropeptide signaling pathway"/>
    <property type="evidence" value="ECO:0007669"/>
    <property type="project" value="UniProtKB-KW"/>
</dbReference>
<evidence type="ECO:0000256" key="8">
    <source>
        <dbReference type="SAM" id="SignalP"/>
    </source>
</evidence>
<dbReference type="GO" id="GO:0005576">
    <property type="term" value="C:extracellular region"/>
    <property type="evidence" value="ECO:0007669"/>
    <property type="project" value="UniProtKB-SubCell"/>
</dbReference>
<comment type="similarity">
    <text evidence="2">Belongs to the FARP (FMRFamide related peptide) family.</text>
</comment>
<reference evidence="9 10" key="1">
    <citation type="submission" date="2014-03" db="EMBL/GenBank/DDBJ databases">
        <title>Draft genome of the hookworm Oesophagostomum dentatum.</title>
        <authorList>
            <person name="Mitreva M."/>
        </authorList>
    </citation>
    <scope>NUCLEOTIDE SEQUENCE [LARGE SCALE GENOMIC DNA]</scope>
    <source>
        <strain evidence="9 10">OD-Hann</strain>
    </source>
</reference>
<dbReference type="InterPro" id="IPR051041">
    <property type="entry name" value="FMRFamide-related_np"/>
</dbReference>
<keyword evidence="6" id="KW-0027">Amidation</keyword>
<name>A0A0B1SGQ4_OESDE</name>
<dbReference type="PANTHER" id="PTHR20986">
    <property type="entry name" value="FMRFAMIDE-RELATED PEPTIDES"/>
    <property type="match status" value="1"/>
</dbReference>
<evidence type="ECO:0000256" key="5">
    <source>
        <dbReference type="ARBA" id="ARBA00022737"/>
    </source>
</evidence>
<evidence type="ECO:0000256" key="7">
    <source>
        <dbReference type="ARBA" id="ARBA00023320"/>
    </source>
</evidence>
<keyword evidence="3" id="KW-0964">Secreted</keyword>
<dbReference type="EMBL" id="KN570187">
    <property type="protein sequence ID" value="KHJ84089.1"/>
    <property type="molecule type" value="Genomic_DNA"/>
</dbReference>
<gene>
    <name evidence="9" type="ORF">OESDEN_16201</name>
</gene>
<keyword evidence="10" id="KW-1185">Reference proteome</keyword>
<feature type="chain" id="PRO_5002064565" evidence="8">
    <location>
        <begin position="21"/>
        <end position="156"/>
    </location>
</feature>
<sequence>MMTPPWSLVCLAVTLTAVSSQYMYDGGENEKRNDFSRDIMHFGKRSGYGTGAPIVAYRKRYPEMMTPPWSLVCLAVTLTAVSSQYMYDGGENEKRNDFSRDIMHFGKRSGYGTGAPIVAYRKRYPEFERDMMSFGKRASPFERDIMSFGKRSPVSI</sequence>
<dbReference type="PANTHER" id="PTHR20986:SF22">
    <property type="entry name" value="FMRFAMIDE-RELATED PEPTIDES"/>
    <property type="match status" value="1"/>
</dbReference>